<keyword evidence="1" id="KW-1133">Transmembrane helix</keyword>
<keyword evidence="2" id="KW-0449">Lipoprotein</keyword>
<dbReference type="STRING" id="246195.DNO_0580"/>
<dbReference type="Pfam" id="PF19931">
    <property type="entry name" value="DUF6394"/>
    <property type="match status" value="1"/>
</dbReference>
<keyword evidence="1" id="KW-0812">Transmembrane</keyword>
<dbReference type="eggNOG" id="ENOG503185S">
    <property type="taxonomic scope" value="Bacteria"/>
</dbReference>
<organism evidence="2 3">
    <name type="scientific">Dichelobacter nodosus (strain VCS1703A)</name>
    <dbReference type="NCBI Taxonomy" id="246195"/>
    <lineage>
        <taxon>Bacteria</taxon>
        <taxon>Pseudomonadati</taxon>
        <taxon>Pseudomonadota</taxon>
        <taxon>Gammaproteobacteria</taxon>
        <taxon>Cardiobacteriales</taxon>
        <taxon>Cardiobacteriaceae</taxon>
        <taxon>Dichelobacter</taxon>
    </lineage>
</organism>
<feature type="transmembrane region" description="Helical" evidence="1">
    <location>
        <begin position="96"/>
        <end position="116"/>
    </location>
</feature>
<evidence type="ECO:0000313" key="3">
    <source>
        <dbReference type="Proteomes" id="UP000000248"/>
    </source>
</evidence>
<gene>
    <name evidence="2" type="ordered locus">DNO_0580</name>
</gene>
<dbReference type="EMBL" id="CP000513">
    <property type="protein sequence ID" value="ABQ13109.1"/>
    <property type="molecule type" value="Genomic_DNA"/>
</dbReference>
<dbReference type="KEGG" id="dno:DNO_0580"/>
<feature type="transmembrane region" description="Helical" evidence="1">
    <location>
        <begin position="36"/>
        <end position="54"/>
    </location>
</feature>
<dbReference type="InterPro" id="IPR045655">
    <property type="entry name" value="DUF6394"/>
</dbReference>
<keyword evidence="3" id="KW-1185">Reference proteome</keyword>
<dbReference type="Proteomes" id="UP000000248">
    <property type="component" value="Chromosome"/>
</dbReference>
<proteinExistence type="predicted"/>
<evidence type="ECO:0000256" key="1">
    <source>
        <dbReference type="SAM" id="Phobius"/>
    </source>
</evidence>
<name>A5EVF8_DICNV</name>
<dbReference type="OrthoDB" id="3295158at2"/>
<dbReference type="RefSeq" id="WP_012030914.1">
    <property type="nucleotide sequence ID" value="NC_009446.1"/>
</dbReference>
<accession>A5EVF8</accession>
<dbReference type="HOGENOM" id="CLU_140289_0_0_6"/>
<dbReference type="AlphaFoldDB" id="A5EVF8"/>
<feature type="transmembrane region" description="Helical" evidence="1">
    <location>
        <begin position="7"/>
        <end position="24"/>
    </location>
</feature>
<sequence length="123" mass="13498">MRSERLWFNFFVLLALTLSCSFVYGELGSPEYHEKMGLFFAFVVSLICTVLKFGDRTQMGSLLMAASLVSDVQLLAAILVWTFSVGMLDGTTMATIVSFAAGAMVANIVSVILIIIETTTLRR</sequence>
<feature type="transmembrane region" description="Helical" evidence="1">
    <location>
        <begin position="61"/>
        <end position="84"/>
    </location>
</feature>
<keyword evidence="1" id="KW-0472">Membrane</keyword>
<evidence type="ECO:0000313" key="2">
    <source>
        <dbReference type="EMBL" id="ABQ13109.1"/>
    </source>
</evidence>
<reference evidence="2 3" key="1">
    <citation type="journal article" date="2007" name="Nat. Biotechnol.">
        <title>Genome sequence and identification of candidate vaccine antigens from the animal pathogen Dichelobacter nodosus.</title>
        <authorList>
            <person name="Myers G.S."/>
            <person name="Parker D."/>
            <person name="Al-Hasani K."/>
            <person name="Kennan R.M."/>
            <person name="Seemann T."/>
            <person name="Ren Q."/>
            <person name="Badger J.H."/>
            <person name="Selengut J.D."/>
            <person name="Deboy R.T."/>
            <person name="Tettelin H."/>
            <person name="Boyce J.D."/>
            <person name="McCarl V.P."/>
            <person name="Han X."/>
            <person name="Nelson W.C."/>
            <person name="Madupu R."/>
            <person name="Mohamoud Y."/>
            <person name="Holley T."/>
            <person name="Fedorova N."/>
            <person name="Khouri H."/>
            <person name="Bottomley S.P."/>
            <person name="Whittington R.J."/>
            <person name="Adler B."/>
            <person name="Songer J.G."/>
            <person name="Rood J.I."/>
            <person name="Paulsen I.T."/>
        </authorList>
    </citation>
    <scope>NUCLEOTIDE SEQUENCE [LARGE SCALE GENOMIC DNA]</scope>
    <source>
        <strain evidence="2 3">VCS1703A</strain>
    </source>
</reference>
<protein>
    <submittedName>
        <fullName evidence="2">Lipoprotein, putative</fullName>
    </submittedName>
</protein>
<dbReference type="PROSITE" id="PS51257">
    <property type="entry name" value="PROKAR_LIPOPROTEIN"/>
    <property type="match status" value="1"/>
</dbReference>